<dbReference type="NCBIfam" id="TIGR04056">
    <property type="entry name" value="OMP_RagA_SusC"/>
    <property type="match status" value="1"/>
</dbReference>
<evidence type="ECO:0000313" key="13">
    <source>
        <dbReference type="EMBL" id="MFH6771686.1"/>
    </source>
</evidence>
<gene>
    <name evidence="13" type="ORF">V8G58_07035</name>
</gene>
<protein>
    <submittedName>
        <fullName evidence="13">TonB-dependent receptor</fullName>
    </submittedName>
</protein>
<dbReference type="PROSITE" id="PS52016">
    <property type="entry name" value="TONB_DEPENDENT_REC_3"/>
    <property type="match status" value="1"/>
</dbReference>
<keyword evidence="4 8" id="KW-0812">Transmembrane</keyword>
<dbReference type="InterPro" id="IPR039426">
    <property type="entry name" value="TonB-dep_rcpt-like"/>
</dbReference>
<proteinExistence type="inferred from homology"/>
<dbReference type="Gene3D" id="2.60.40.1120">
    <property type="entry name" value="Carboxypeptidase-like, regulatory domain"/>
    <property type="match status" value="1"/>
</dbReference>
<evidence type="ECO:0000259" key="12">
    <source>
        <dbReference type="Pfam" id="PF07715"/>
    </source>
</evidence>
<comment type="caution">
    <text evidence="13">The sequence shown here is derived from an EMBL/GenBank/DDBJ whole genome shotgun (WGS) entry which is preliminary data.</text>
</comment>
<dbReference type="Pfam" id="PF00593">
    <property type="entry name" value="TonB_dep_Rec_b-barrel"/>
    <property type="match status" value="1"/>
</dbReference>
<keyword evidence="10" id="KW-0732">Signal</keyword>
<feature type="signal peptide" evidence="10">
    <location>
        <begin position="1"/>
        <end position="27"/>
    </location>
</feature>
<dbReference type="SUPFAM" id="SSF49464">
    <property type="entry name" value="Carboxypeptidase regulatory domain-like"/>
    <property type="match status" value="1"/>
</dbReference>
<evidence type="ECO:0000256" key="6">
    <source>
        <dbReference type="ARBA" id="ARBA00023136"/>
    </source>
</evidence>
<keyword evidence="2 8" id="KW-0813">Transport</keyword>
<dbReference type="Gene3D" id="2.170.130.10">
    <property type="entry name" value="TonB-dependent receptor, plug domain"/>
    <property type="match status" value="1"/>
</dbReference>
<comment type="similarity">
    <text evidence="8 9">Belongs to the TonB-dependent receptor family.</text>
</comment>
<evidence type="ECO:0000256" key="10">
    <source>
        <dbReference type="SAM" id="SignalP"/>
    </source>
</evidence>
<dbReference type="NCBIfam" id="TIGR04057">
    <property type="entry name" value="SusC_RagA_signa"/>
    <property type="match status" value="1"/>
</dbReference>
<keyword evidence="6 8" id="KW-0472">Membrane</keyword>
<dbReference type="InterPro" id="IPR012910">
    <property type="entry name" value="Plug_dom"/>
</dbReference>
<evidence type="ECO:0000256" key="8">
    <source>
        <dbReference type="PROSITE-ProRule" id="PRU01360"/>
    </source>
</evidence>
<dbReference type="InterPro" id="IPR008969">
    <property type="entry name" value="CarboxyPept-like_regulatory"/>
</dbReference>
<keyword evidence="13" id="KW-0675">Receptor</keyword>
<feature type="domain" description="TonB-dependent receptor-like beta-barrel" evidence="11">
    <location>
        <begin position="402"/>
        <end position="818"/>
    </location>
</feature>
<dbReference type="RefSeq" id="WP_344740846.1">
    <property type="nucleotide sequence ID" value="NZ_BAABAY010000002.1"/>
</dbReference>
<dbReference type="EMBL" id="JBAWKB010000002">
    <property type="protein sequence ID" value="MFH6771686.1"/>
    <property type="molecule type" value="Genomic_DNA"/>
</dbReference>
<dbReference type="Proteomes" id="UP001610100">
    <property type="component" value="Unassembled WGS sequence"/>
</dbReference>
<dbReference type="Pfam" id="PF07715">
    <property type="entry name" value="Plug"/>
    <property type="match status" value="1"/>
</dbReference>
<dbReference type="InterPro" id="IPR000531">
    <property type="entry name" value="Beta-barrel_TonB"/>
</dbReference>
<evidence type="ECO:0000313" key="14">
    <source>
        <dbReference type="Proteomes" id="UP001610100"/>
    </source>
</evidence>
<evidence type="ECO:0000256" key="3">
    <source>
        <dbReference type="ARBA" id="ARBA00022452"/>
    </source>
</evidence>
<evidence type="ECO:0000256" key="5">
    <source>
        <dbReference type="ARBA" id="ARBA00023077"/>
    </source>
</evidence>
<dbReference type="InterPro" id="IPR036942">
    <property type="entry name" value="Beta-barrel_TonB_sf"/>
</dbReference>
<organism evidence="13 14">
    <name type="scientific">Gaetbulibacter aestuarii</name>
    <dbReference type="NCBI Taxonomy" id="1502358"/>
    <lineage>
        <taxon>Bacteria</taxon>
        <taxon>Pseudomonadati</taxon>
        <taxon>Bacteroidota</taxon>
        <taxon>Flavobacteriia</taxon>
        <taxon>Flavobacteriales</taxon>
        <taxon>Flavobacteriaceae</taxon>
        <taxon>Gaetbulibacter</taxon>
    </lineage>
</organism>
<keyword evidence="3 8" id="KW-1134">Transmembrane beta strand</keyword>
<dbReference type="Gene3D" id="2.40.170.20">
    <property type="entry name" value="TonB-dependent receptor, beta-barrel domain"/>
    <property type="match status" value="1"/>
</dbReference>
<dbReference type="InterPro" id="IPR023997">
    <property type="entry name" value="TonB-dep_OMP_SusC/RagA_CS"/>
</dbReference>
<keyword evidence="7 8" id="KW-0998">Cell outer membrane</keyword>
<evidence type="ECO:0000256" key="2">
    <source>
        <dbReference type="ARBA" id="ARBA00022448"/>
    </source>
</evidence>
<dbReference type="SUPFAM" id="SSF56935">
    <property type="entry name" value="Porins"/>
    <property type="match status" value="1"/>
</dbReference>
<name>A0ABW7MXY1_9FLAO</name>
<dbReference type="InterPro" id="IPR037066">
    <property type="entry name" value="Plug_dom_sf"/>
</dbReference>
<comment type="subcellular location">
    <subcellularLocation>
        <location evidence="1 8">Cell outer membrane</location>
        <topology evidence="1 8">Multi-pass membrane protein</topology>
    </subcellularLocation>
</comment>
<keyword evidence="14" id="KW-1185">Reference proteome</keyword>
<feature type="domain" description="TonB-dependent receptor plug" evidence="12">
    <location>
        <begin position="121"/>
        <end position="227"/>
    </location>
</feature>
<feature type="chain" id="PRO_5046913674" evidence="10">
    <location>
        <begin position="28"/>
        <end position="1017"/>
    </location>
</feature>
<dbReference type="InterPro" id="IPR023996">
    <property type="entry name" value="TonB-dep_OMP_SusC/RagA"/>
</dbReference>
<keyword evidence="5 9" id="KW-0798">TonB box</keyword>
<accession>A0ABW7MXY1</accession>
<dbReference type="Pfam" id="PF13715">
    <property type="entry name" value="CarbopepD_reg_2"/>
    <property type="match status" value="1"/>
</dbReference>
<evidence type="ECO:0000256" key="7">
    <source>
        <dbReference type="ARBA" id="ARBA00023237"/>
    </source>
</evidence>
<evidence type="ECO:0000259" key="11">
    <source>
        <dbReference type="Pfam" id="PF00593"/>
    </source>
</evidence>
<evidence type="ECO:0000256" key="9">
    <source>
        <dbReference type="RuleBase" id="RU003357"/>
    </source>
</evidence>
<evidence type="ECO:0000256" key="1">
    <source>
        <dbReference type="ARBA" id="ARBA00004571"/>
    </source>
</evidence>
<sequence length="1017" mass="110989">MKHQKFNIVLKKALFLIVLLLALGAQAQGEKVKGTVKSSDGSPLPGVTIIQKGTNNGTTTDFDGNFEIVLTSGAKVLVFSYVGFSKLEKPVTGGATVNVVMKEDTQSLDEVVVVGYGSQKKTDITGSVSSVSGKELEKAVYNTVDQLLQGRSSGVVVTSASGEPGSNASIRIRGNNSISGNNAPLYVVDGIPINGTPAFNPTEISNIEILKDASATSIYGSRGSNGVIMITTKKGQIGKTKIEVNFNSSISNITKKIDMLNGVQYAEYRNEANELLNNPLPFPNPSQYAGQGFNWQDEILRTGVRTDATVNVSGGSDNFRYFVSTNFLDDQGIIIDSRYNRGTVRANLSAEALDDKLKIDFGISMASSKGNQAVSATRGFPSSLGPVTNALLSEPLVPSRDYSGLTNEGYQFYNPYLEVTQKEHRNFQTNFLFNTKVDYAITKNLSYTLNAGVNLRNNLTEIFYPSTVGPGINTVGIATSGAGRAYDYTVSNYFNYENIFGKNHKVSLTAGLEYSEFNNYSFSTNVSNFEVETLGLDNVGVGTSLNAINSGRSLSVLQSGFLRGQYNFKDKYLLTATVRADGSSRFAKNEKWGYFPSAAVGWRLSKENFLKDSELISNLKLRASYGEVGSQSIAPYQSLARYGTTQYPVGNSPSLGYYPASVENPNLKWETTQQTNFGIDLGLLHNRITFSADYYKKTTRDLLQSIRLPAQSGFGAALVNFGSIENKGFEFNLSALAIEKKNFVWNSSFNISFNKNKVLELGGDEEIFGPGIGANFIGGANIYKPGEEFGLFWGYIATGLIQQSDLDEAAASGTPLPARNNDRQLGHWKLQDRDGNGVINGEDKTVIGNPNPDYVFGWNNDFTIKNFSINMFIQGSVGNDILNCLRTITNIGFLNNESYKNQTVDWYNNRWTPENPHNNILYPSINTPSPDAGNYMIEDGSYLRLKSLSIRYNIPSNNLGFSSIQVYVTGTNLLTITNYSGYDPEVSSLGANTLAPGVDLGVYPRQQSYTLGINLKF</sequence>
<reference evidence="13 14" key="1">
    <citation type="submission" date="2024-02" db="EMBL/GenBank/DDBJ databases">
        <title>A Gaetbulibacter species isolated from tidal flats and genomic insights of their niches.</title>
        <authorList>
            <person name="Ye Y."/>
        </authorList>
    </citation>
    <scope>NUCLEOTIDE SEQUENCE [LARGE SCALE GENOMIC DNA]</scope>
    <source>
        <strain evidence="13 14">KYW382</strain>
    </source>
</reference>
<evidence type="ECO:0000256" key="4">
    <source>
        <dbReference type="ARBA" id="ARBA00022692"/>
    </source>
</evidence>